<dbReference type="InterPro" id="IPR038430">
    <property type="entry name" value="NDAH_ubi_oxred_su3_sf"/>
</dbReference>
<organism evidence="10">
    <name type="scientific">Diadegma fenestrale</name>
    <dbReference type="NCBI Taxonomy" id="310001"/>
    <lineage>
        <taxon>Eukaryota</taxon>
        <taxon>Metazoa</taxon>
        <taxon>Ecdysozoa</taxon>
        <taxon>Arthropoda</taxon>
        <taxon>Hexapoda</taxon>
        <taxon>Insecta</taxon>
        <taxon>Pterygota</taxon>
        <taxon>Neoptera</taxon>
        <taxon>Endopterygota</taxon>
        <taxon>Hymenoptera</taxon>
        <taxon>Apocrita</taxon>
        <taxon>Ichneumonoidea</taxon>
        <taxon>Ichneumonidae</taxon>
        <taxon>Campopleginae</taxon>
        <taxon>Dusona group</taxon>
        <taxon>Diadegma</taxon>
    </lineage>
</organism>
<keyword evidence="9" id="KW-0679">Respiratory chain</keyword>
<evidence type="ECO:0000256" key="8">
    <source>
        <dbReference type="ARBA" id="ARBA00049551"/>
    </source>
</evidence>
<comment type="catalytic activity">
    <reaction evidence="8 9">
        <text>a ubiquinone + NADH + 5 H(+)(in) = a ubiquinol + NAD(+) + 4 H(+)(out)</text>
        <dbReference type="Rhea" id="RHEA:29091"/>
        <dbReference type="Rhea" id="RHEA-COMP:9565"/>
        <dbReference type="Rhea" id="RHEA-COMP:9566"/>
        <dbReference type="ChEBI" id="CHEBI:15378"/>
        <dbReference type="ChEBI" id="CHEBI:16389"/>
        <dbReference type="ChEBI" id="CHEBI:17976"/>
        <dbReference type="ChEBI" id="CHEBI:57540"/>
        <dbReference type="ChEBI" id="CHEBI:57945"/>
        <dbReference type="EC" id="7.1.1.2"/>
    </reaction>
</comment>
<keyword evidence="4 9" id="KW-0813">Transport</keyword>
<evidence type="ECO:0000256" key="6">
    <source>
        <dbReference type="ARBA" id="ARBA00022989"/>
    </source>
</evidence>
<dbReference type="GO" id="GO:0031966">
    <property type="term" value="C:mitochondrial membrane"/>
    <property type="evidence" value="ECO:0007669"/>
    <property type="project" value="UniProtKB-SubCell"/>
</dbReference>
<evidence type="ECO:0000256" key="4">
    <source>
        <dbReference type="ARBA" id="ARBA00022448"/>
    </source>
</evidence>
<proteinExistence type="inferred from homology"/>
<dbReference type="GO" id="GO:0008137">
    <property type="term" value="F:NADH dehydrogenase (ubiquinone) activity"/>
    <property type="evidence" value="ECO:0007669"/>
    <property type="project" value="UniProtKB-UniRule"/>
</dbReference>
<reference evidence="10" key="1">
    <citation type="submission" date="2019-10" db="EMBL/GenBank/DDBJ databases">
        <authorList>
            <person name="Kim J."/>
            <person name="Kwon M."/>
        </authorList>
    </citation>
    <scope>NUCLEOTIDE SEQUENCE</scope>
    <source>
        <strain evidence="10">JeJu</strain>
    </source>
</reference>
<evidence type="ECO:0000256" key="7">
    <source>
        <dbReference type="ARBA" id="ARBA00023136"/>
    </source>
</evidence>
<keyword evidence="9" id="KW-1278">Translocase</keyword>
<protein>
    <recommendedName>
        <fullName evidence="3 9">NADH-ubiquinone oxidoreductase chain 3</fullName>
        <ecNumber evidence="9">7.1.1.2</ecNumber>
    </recommendedName>
</protein>
<evidence type="ECO:0000256" key="9">
    <source>
        <dbReference type="RuleBase" id="RU003640"/>
    </source>
</evidence>
<evidence type="ECO:0000256" key="1">
    <source>
        <dbReference type="ARBA" id="ARBA00004370"/>
    </source>
</evidence>
<feature type="transmembrane region" description="Helical" evidence="9">
    <location>
        <begin position="57"/>
        <end position="78"/>
    </location>
</feature>
<keyword evidence="6 9" id="KW-1133">Transmembrane helix</keyword>
<sequence>MIILFIMMTLFLLICLILMMLNFILSIKKKINREKNSPFECGFDPLISSRLPFSIQFYMISIIFLIFDIEIIIFFPLIPSFNYNSLELNIFTPMIFIIILMLGLYIEWFDGALKWLK</sequence>
<dbReference type="PANTHER" id="PTHR11058:SF9">
    <property type="entry name" value="NADH-UBIQUINONE OXIDOREDUCTASE CHAIN 3"/>
    <property type="match status" value="1"/>
</dbReference>
<dbReference type="PANTHER" id="PTHR11058">
    <property type="entry name" value="NADH-UBIQUINONE OXIDOREDUCTASE CHAIN 3"/>
    <property type="match status" value="1"/>
</dbReference>
<evidence type="ECO:0000256" key="5">
    <source>
        <dbReference type="ARBA" id="ARBA00022692"/>
    </source>
</evidence>
<dbReference type="Pfam" id="PF00507">
    <property type="entry name" value="Oxidored_q4"/>
    <property type="match status" value="1"/>
</dbReference>
<evidence type="ECO:0000256" key="2">
    <source>
        <dbReference type="ARBA" id="ARBA00008472"/>
    </source>
</evidence>
<keyword evidence="9" id="KW-0830">Ubiquinone</keyword>
<feature type="transmembrane region" description="Helical" evidence="9">
    <location>
        <begin position="6"/>
        <end position="25"/>
    </location>
</feature>
<feature type="transmembrane region" description="Helical" evidence="9">
    <location>
        <begin position="90"/>
        <end position="109"/>
    </location>
</feature>
<comment type="subcellular location">
    <subcellularLocation>
        <location evidence="1">Membrane</location>
    </subcellularLocation>
    <subcellularLocation>
        <location evidence="9">Mitochondrion membrane</location>
        <topology evidence="9">Multi-pass membrane protein</topology>
    </subcellularLocation>
</comment>
<dbReference type="AlphaFoldDB" id="A0A6B9U2Q9"/>
<keyword evidence="9" id="KW-0520">NAD</keyword>
<accession>A0A6B9U2Q9</accession>
<evidence type="ECO:0000256" key="3">
    <source>
        <dbReference type="ARBA" id="ARBA00021007"/>
    </source>
</evidence>
<dbReference type="EMBL" id="MN599978">
    <property type="protein sequence ID" value="QHN56487.1"/>
    <property type="molecule type" value="Genomic_DNA"/>
</dbReference>
<gene>
    <name evidence="10" type="primary">ND3</name>
</gene>
<keyword evidence="7 9" id="KW-0472">Membrane</keyword>
<dbReference type="EC" id="7.1.1.2" evidence="9"/>
<keyword evidence="5 9" id="KW-0812">Transmembrane</keyword>
<comment type="function">
    <text evidence="9">Core subunit of the mitochondrial membrane respiratory chain NADH dehydrogenase (Complex I) which catalyzes electron transfer from NADH through the respiratory chain, using ubiquinone as an electron acceptor. Essential for the catalytic activity of complex I.</text>
</comment>
<dbReference type="InterPro" id="IPR000440">
    <property type="entry name" value="NADH_UbQ/plastoQ_OxRdtase_su3"/>
</dbReference>
<comment type="similarity">
    <text evidence="2 9">Belongs to the complex I subunit 3 family.</text>
</comment>
<keyword evidence="9 10" id="KW-0496">Mitochondrion</keyword>
<keyword evidence="9" id="KW-0249">Electron transport</keyword>
<geneLocation type="mitochondrion" evidence="10"/>
<name>A0A6B9U2Q9_9HYME</name>
<dbReference type="GO" id="GO:0030964">
    <property type="term" value="C:NADH dehydrogenase complex"/>
    <property type="evidence" value="ECO:0007669"/>
    <property type="project" value="TreeGrafter"/>
</dbReference>
<dbReference type="Gene3D" id="1.20.58.1610">
    <property type="entry name" value="NADH:ubiquinone/plastoquinone oxidoreductase, chain 3"/>
    <property type="match status" value="1"/>
</dbReference>
<evidence type="ECO:0000313" key="10">
    <source>
        <dbReference type="EMBL" id="QHN56487.1"/>
    </source>
</evidence>